<evidence type="ECO:0000313" key="3">
    <source>
        <dbReference type="Proteomes" id="UP000887116"/>
    </source>
</evidence>
<evidence type="ECO:0000313" key="2">
    <source>
        <dbReference type="EMBL" id="GFR24054.1"/>
    </source>
</evidence>
<dbReference type="Proteomes" id="UP000887116">
    <property type="component" value="Unassembled WGS sequence"/>
</dbReference>
<evidence type="ECO:0000256" key="1">
    <source>
        <dbReference type="SAM" id="MobiDB-lite"/>
    </source>
</evidence>
<feature type="compositionally biased region" description="Polar residues" evidence="1">
    <location>
        <begin position="1"/>
        <end position="18"/>
    </location>
</feature>
<name>A0A8X6LXV9_TRICU</name>
<gene>
    <name evidence="2" type="ORF">TNCT_194571</name>
</gene>
<keyword evidence="3" id="KW-1185">Reference proteome</keyword>
<organism evidence="2 3">
    <name type="scientific">Trichonephila clavata</name>
    <name type="common">Joro spider</name>
    <name type="synonym">Nephila clavata</name>
    <dbReference type="NCBI Taxonomy" id="2740835"/>
    <lineage>
        <taxon>Eukaryota</taxon>
        <taxon>Metazoa</taxon>
        <taxon>Ecdysozoa</taxon>
        <taxon>Arthropoda</taxon>
        <taxon>Chelicerata</taxon>
        <taxon>Arachnida</taxon>
        <taxon>Araneae</taxon>
        <taxon>Araneomorphae</taxon>
        <taxon>Entelegynae</taxon>
        <taxon>Araneoidea</taxon>
        <taxon>Nephilidae</taxon>
        <taxon>Trichonephila</taxon>
    </lineage>
</organism>
<dbReference type="EMBL" id="BMAO01008506">
    <property type="protein sequence ID" value="GFR24054.1"/>
    <property type="molecule type" value="Genomic_DNA"/>
</dbReference>
<protein>
    <submittedName>
        <fullName evidence="2">Uncharacterized protein</fullName>
    </submittedName>
</protein>
<proteinExistence type="predicted"/>
<feature type="region of interest" description="Disordered" evidence="1">
    <location>
        <begin position="1"/>
        <end position="20"/>
    </location>
</feature>
<sequence length="75" mass="8713">MAETTKGVTRSNNRNHYCSNPHVKEAARDAEFELGQTECANGKRHSNKRNLQFFYTRVLVDKEQREWLLNLSSSV</sequence>
<comment type="caution">
    <text evidence="2">The sequence shown here is derived from an EMBL/GenBank/DDBJ whole genome shotgun (WGS) entry which is preliminary data.</text>
</comment>
<reference evidence="2" key="1">
    <citation type="submission" date="2020-07" db="EMBL/GenBank/DDBJ databases">
        <title>Multicomponent nature underlies the extraordinary mechanical properties of spider dragline silk.</title>
        <authorList>
            <person name="Kono N."/>
            <person name="Nakamura H."/>
            <person name="Mori M."/>
            <person name="Yoshida Y."/>
            <person name="Ohtoshi R."/>
            <person name="Malay A.D."/>
            <person name="Moran D.A.P."/>
            <person name="Tomita M."/>
            <person name="Numata K."/>
            <person name="Arakawa K."/>
        </authorList>
    </citation>
    <scope>NUCLEOTIDE SEQUENCE</scope>
</reference>
<dbReference type="AlphaFoldDB" id="A0A8X6LXV9"/>
<accession>A0A8X6LXV9</accession>